<organism evidence="1">
    <name type="scientific">marine metagenome</name>
    <dbReference type="NCBI Taxonomy" id="408172"/>
    <lineage>
        <taxon>unclassified sequences</taxon>
        <taxon>metagenomes</taxon>
        <taxon>ecological metagenomes</taxon>
    </lineage>
</organism>
<dbReference type="EMBL" id="UINC01045199">
    <property type="protein sequence ID" value="SVB51666.1"/>
    <property type="molecule type" value="Genomic_DNA"/>
</dbReference>
<evidence type="ECO:0000313" key="1">
    <source>
        <dbReference type="EMBL" id="SVB51666.1"/>
    </source>
</evidence>
<protein>
    <submittedName>
        <fullName evidence="1">Uncharacterized protein</fullName>
    </submittedName>
</protein>
<accession>A0A382ELJ1</accession>
<sequence>MIKIEYEILYRVPFSNPVKFRSHVSGKPDIRTRICRSETALHGLNTSSLYKYEVLKVWEISDEEYENAMSQAKSKHEFLKRHCGY</sequence>
<reference evidence="1" key="1">
    <citation type="submission" date="2018-05" db="EMBL/GenBank/DDBJ databases">
        <authorList>
            <person name="Lanie J.A."/>
            <person name="Ng W.-L."/>
            <person name="Kazmierczak K.M."/>
            <person name="Andrzejewski T.M."/>
            <person name="Davidsen T.M."/>
            <person name="Wayne K.J."/>
            <person name="Tettelin H."/>
            <person name="Glass J.I."/>
            <person name="Rusch D."/>
            <person name="Podicherti R."/>
            <person name="Tsui H.-C.T."/>
            <person name="Winkler M.E."/>
        </authorList>
    </citation>
    <scope>NUCLEOTIDE SEQUENCE</scope>
</reference>
<dbReference type="AlphaFoldDB" id="A0A382ELJ1"/>
<proteinExistence type="predicted"/>
<name>A0A382ELJ1_9ZZZZ</name>
<gene>
    <name evidence="1" type="ORF">METZ01_LOCUS204520</name>
</gene>